<evidence type="ECO:0000256" key="5">
    <source>
        <dbReference type="ARBA" id="ARBA00074044"/>
    </source>
</evidence>
<dbReference type="PANTHER" id="PTHR42855">
    <property type="entry name" value="ABC TRANSPORTER ATP-BINDING SUBUNIT"/>
    <property type="match status" value="1"/>
</dbReference>
<dbReference type="FunFam" id="3.40.50.300:FF:000070">
    <property type="entry name" value="Putative ABC transporter ATP-binding component"/>
    <property type="match status" value="1"/>
</dbReference>
<organism evidence="7 8">
    <name type="scientific">Runella slithyformis (strain ATCC 29530 / DSM 19594 / LMG 11500 / NCIMB 11436 / LSU 4)</name>
    <dbReference type="NCBI Taxonomy" id="761193"/>
    <lineage>
        <taxon>Bacteria</taxon>
        <taxon>Pseudomonadati</taxon>
        <taxon>Bacteroidota</taxon>
        <taxon>Cytophagia</taxon>
        <taxon>Cytophagales</taxon>
        <taxon>Spirosomataceae</taxon>
        <taxon>Runella</taxon>
    </lineage>
</organism>
<dbReference type="SMART" id="SM00382">
    <property type="entry name" value="AAA"/>
    <property type="match status" value="1"/>
</dbReference>
<evidence type="ECO:0000313" key="8">
    <source>
        <dbReference type="Proteomes" id="UP000000493"/>
    </source>
</evidence>
<protein>
    <recommendedName>
        <fullName evidence="5">Probable ATP-binding protein YbiT</fullName>
    </recommendedName>
</protein>
<dbReference type="Pfam" id="PF12848">
    <property type="entry name" value="ABC_tran_Xtn"/>
    <property type="match status" value="1"/>
</dbReference>
<dbReference type="GO" id="GO:0005524">
    <property type="term" value="F:ATP binding"/>
    <property type="evidence" value="ECO:0007669"/>
    <property type="project" value="UniProtKB-KW"/>
</dbReference>
<gene>
    <name evidence="7" type="ordered locus">Runsl_1468</name>
</gene>
<dbReference type="FunFam" id="3.40.50.300:FF:000011">
    <property type="entry name" value="Putative ABC transporter ATP-binding component"/>
    <property type="match status" value="1"/>
</dbReference>
<evidence type="ECO:0000256" key="1">
    <source>
        <dbReference type="ARBA" id="ARBA00022737"/>
    </source>
</evidence>
<keyword evidence="2" id="KW-0547">Nucleotide-binding</keyword>
<keyword evidence="8" id="KW-1185">Reference proteome</keyword>
<feature type="domain" description="ABC transporter" evidence="6">
    <location>
        <begin position="2"/>
        <end position="252"/>
    </location>
</feature>
<dbReference type="SUPFAM" id="SSF52540">
    <property type="entry name" value="P-loop containing nucleoside triphosphate hydrolases"/>
    <property type="match status" value="2"/>
</dbReference>
<dbReference type="InterPro" id="IPR003439">
    <property type="entry name" value="ABC_transporter-like_ATP-bd"/>
</dbReference>
<dbReference type="Pfam" id="PF00005">
    <property type="entry name" value="ABC_tran"/>
    <property type="match status" value="2"/>
</dbReference>
<feature type="domain" description="ABC transporter" evidence="6">
    <location>
        <begin position="320"/>
        <end position="535"/>
    </location>
</feature>
<evidence type="ECO:0000256" key="4">
    <source>
        <dbReference type="ARBA" id="ARBA00061551"/>
    </source>
</evidence>
<reference evidence="7 8" key="2">
    <citation type="journal article" date="2012" name="Stand. Genomic Sci.">
        <title>Complete genome sequence of the aquatic bacterium Runella slithyformis type strain (LSU 4(T)).</title>
        <authorList>
            <person name="Copeland A."/>
            <person name="Zhang X."/>
            <person name="Misra M."/>
            <person name="Lapidus A."/>
            <person name="Nolan M."/>
            <person name="Lucas S."/>
            <person name="Deshpande S."/>
            <person name="Cheng J.F."/>
            <person name="Tapia R."/>
            <person name="Goodwin L.A."/>
            <person name="Pitluck S."/>
            <person name="Liolios K."/>
            <person name="Pagani I."/>
            <person name="Ivanova N."/>
            <person name="Mikhailova N."/>
            <person name="Pati A."/>
            <person name="Chen A."/>
            <person name="Palaniappan K."/>
            <person name="Land M."/>
            <person name="Hauser L."/>
            <person name="Pan C."/>
            <person name="Jeffries C.D."/>
            <person name="Detter J.C."/>
            <person name="Brambilla E.M."/>
            <person name="Rohde M."/>
            <person name="Djao O.D."/>
            <person name="Goker M."/>
            <person name="Sikorski J."/>
            <person name="Tindall B.J."/>
            <person name="Woyke T."/>
            <person name="Bristow J."/>
            <person name="Eisen J.A."/>
            <person name="Markowitz V."/>
            <person name="Hugenholtz P."/>
            <person name="Kyrpides N.C."/>
            <person name="Klenk H.P."/>
            <person name="Mavromatis K."/>
        </authorList>
    </citation>
    <scope>NUCLEOTIDE SEQUENCE [LARGE SCALE GENOMIC DNA]</scope>
    <source>
        <strain evidence="8">ATCC 29530 / DSM 19594 / LMG 11500 / NCIMB 11436 / LSU 4</strain>
    </source>
</reference>
<reference evidence="8" key="1">
    <citation type="submission" date="2011-06" db="EMBL/GenBank/DDBJ databases">
        <title>The complete genome of chromosome of Runella slithyformis DSM 19594.</title>
        <authorList>
            <consortium name="US DOE Joint Genome Institute (JGI-PGF)"/>
            <person name="Lucas S."/>
            <person name="Han J."/>
            <person name="Lapidus A."/>
            <person name="Bruce D."/>
            <person name="Goodwin L."/>
            <person name="Pitluck S."/>
            <person name="Peters L."/>
            <person name="Kyrpides N."/>
            <person name="Mavromatis K."/>
            <person name="Ivanova N."/>
            <person name="Ovchinnikova G."/>
            <person name="Zhang X."/>
            <person name="Misra M."/>
            <person name="Detter J.C."/>
            <person name="Tapia R."/>
            <person name="Han C."/>
            <person name="Land M."/>
            <person name="Hauser L."/>
            <person name="Markowitz V."/>
            <person name="Cheng J.-F."/>
            <person name="Hugenholtz P."/>
            <person name="Woyke T."/>
            <person name="Wu D."/>
            <person name="Tindall B."/>
            <person name="Faehrich R."/>
            <person name="Brambilla E."/>
            <person name="Klenk H.-P."/>
            <person name="Eisen J.A."/>
        </authorList>
    </citation>
    <scope>NUCLEOTIDE SEQUENCE [LARGE SCALE GENOMIC DNA]</scope>
    <source>
        <strain evidence="8">ATCC 29530 / DSM 19594 / LMG 11500 / NCIMB 11436 / LSU 4</strain>
    </source>
</reference>
<evidence type="ECO:0000256" key="3">
    <source>
        <dbReference type="ARBA" id="ARBA00022840"/>
    </source>
</evidence>
<evidence type="ECO:0000313" key="7">
    <source>
        <dbReference type="EMBL" id="AEI47893.1"/>
    </source>
</evidence>
<proteinExistence type="inferred from homology"/>
<dbReference type="InterPro" id="IPR003593">
    <property type="entry name" value="AAA+_ATPase"/>
</dbReference>
<dbReference type="Proteomes" id="UP000000493">
    <property type="component" value="Chromosome"/>
</dbReference>
<keyword evidence="3" id="KW-0067">ATP-binding</keyword>
<dbReference type="GO" id="GO:0016887">
    <property type="term" value="F:ATP hydrolysis activity"/>
    <property type="evidence" value="ECO:0007669"/>
    <property type="project" value="InterPro"/>
</dbReference>
<evidence type="ECO:0000259" key="6">
    <source>
        <dbReference type="PROSITE" id="PS50893"/>
    </source>
</evidence>
<dbReference type="PANTHER" id="PTHR42855:SF2">
    <property type="entry name" value="DRUG RESISTANCE ABC TRANSPORTER,ATP-BINDING PROTEIN"/>
    <property type="match status" value="1"/>
</dbReference>
<dbReference type="KEGG" id="rsi:Runsl_1468"/>
<dbReference type="PROSITE" id="PS50893">
    <property type="entry name" value="ABC_TRANSPORTER_2"/>
    <property type="match status" value="2"/>
</dbReference>
<dbReference type="AlphaFoldDB" id="A0A7U4E569"/>
<dbReference type="Gene3D" id="3.40.50.300">
    <property type="entry name" value="P-loop containing nucleotide triphosphate hydrolases"/>
    <property type="match status" value="2"/>
</dbReference>
<comment type="similarity">
    <text evidence="4">Belongs to the ABC transporter superfamily. ABCF family. YbiT subfamily.</text>
</comment>
<keyword evidence="1" id="KW-0677">Repeat</keyword>
<dbReference type="RefSeq" id="WP_013927211.1">
    <property type="nucleotide sequence ID" value="NC_015703.1"/>
</dbReference>
<sequence length="541" mass="61576">MITVSNVSLRYGKRVLFDEVNIKFNPGNCYGVIGANGAGKSTFLKILSGEIEPQTGSVAITPGQRMAVLKQNQFEFDEFQVLQTVIMGHKRLYEIMMEKDAIYAKEDFTEADGEKAADLEAEFAELDGWEAEPEAASLLSGLGIKEDLHYAQMTDLDPSQKVRVLLAQTLFGNPDILLLDEPTNNLDVETVMWLENFLNNFKNIVIVVSHDRHFLDQVCTHVVDIDFSKVQMYGGNYTFWYESSQLALKQRADQNKKSDEKRKELEEFIRRFSANVAKSKQATARQKMLEKLNVDEIKPSSRKYPYINFKPEREIGDQVLSVEGLSKTAEDGTKLFENVSFRLNREDKVAFIGRNTLAITALFEILQEQIKPDSGDFKWGVTVTNAYFPKDSDHYFQTDDNLVDWLRQFSKEKDESFIRGFLGRMLFSGEESLKKASVLSGGEKVRCMLSKMMLSGANFLTLDDPTNHLDLESITALNNGLIEFKGAMLFYSHDHQFIQTVANRIIEVTPNGILDKLMTYDEYITDDRVKAQREALYGELV</sequence>
<name>A0A7U4E569_RUNSL</name>
<dbReference type="InterPro" id="IPR051309">
    <property type="entry name" value="ABCF_ATPase"/>
</dbReference>
<accession>A0A7U4E569</accession>
<evidence type="ECO:0000256" key="2">
    <source>
        <dbReference type="ARBA" id="ARBA00022741"/>
    </source>
</evidence>
<dbReference type="EMBL" id="CP002859">
    <property type="protein sequence ID" value="AEI47893.1"/>
    <property type="molecule type" value="Genomic_DNA"/>
</dbReference>
<dbReference type="InterPro" id="IPR027417">
    <property type="entry name" value="P-loop_NTPase"/>
</dbReference>
<dbReference type="CDD" id="cd03221">
    <property type="entry name" value="ABCF_EF-3"/>
    <property type="match status" value="2"/>
</dbReference>
<dbReference type="InterPro" id="IPR032781">
    <property type="entry name" value="ABC_tran_Xtn"/>
</dbReference>